<sequence length="30" mass="3242">MATARASAAPECVEKKLLTLQGHRLGKLFT</sequence>
<reference evidence="1 2" key="1">
    <citation type="submission" date="2018-06" db="EMBL/GenBank/DDBJ databases">
        <authorList>
            <consortium name="Pathogen Informatics"/>
            <person name="Doyle S."/>
        </authorList>
    </citation>
    <scope>NUCLEOTIDE SEQUENCE [LARGE SCALE GENOMIC DNA]</scope>
    <source>
        <strain evidence="1 2">NCTC8256</strain>
    </source>
</reference>
<dbReference type="Proteomes" id="UP000254346">
    <property type="component" value="Unassembled WGS sequence"/>
</dbReference>
<dbReference type="AlphaFoldDB" id="A0A379VNR8"/>
<gene>
    <name evidence="1" type="ORF">NCTC8256_01675</name>
</gene>
<evidence type="ECO:0000313" key="1">
    <source>
        <dbReference type="EMBL" id="SUH07764.1"/>
    </source>
</evidence>
<proteinExistence type="predicted"/>
<organism evidence="1 2">
    <name type="scientific">Salmonella enterica I</name>
    <dbReference type="NCBI Taxonomy" id="59201"/>
    <lineage>
        <taxon>Bacteria</taxon>
        <taxon>Pseudomonadati</taxon>
        <taxon>Pseudomonadota</taxon>
        <taxon>Gammaproteobacteria</taxon>
        <taxon>Enterobacterales</taxon>
        <taxon>Enterobacteriaceae</taxon>
        <taxon>Salmonella</taxon>
    </lineage>
</organism>
<dbReference type="EMBL" id="UGXR01000001">
    <property type="protein sequence ID" value="SUH07764.1"/>
    <property type="molecule type" value="Genomic_DNA"/>
</dbReference>
<accession>A0A379VNR8</accession>
<name>A0A379VNR8_SALET</name>
<protein>
    <submittedName>
        <fullName evidence="1">Uncharacterized protein</fullName>
    </submittedName>
</protein>
<evidence type="ECO:0000313" key="2">
    <source>
        <dbReference type="Proteomes" id="UP000254346"/>
    </source>
</evidence>